<accession>A0A3A3G3H1</accession>
<protein>
    <submittedName>
        <fullName evidence="1">Uncharacterized protein</fullName>
    </submittedName>
</protein>
<organism evidence="1 2">
    <name type="scientific">Noviherbaspirillum sedimenti</name>
    <dbReference type="NCBI Taxonomy" id="2320865"/>
    <lineage>
        <taxon>Bacteria</taxon>
        <taxon>Pseudomonadati</taxon>
        <taxon>Pseudomonadota</taxon>
        <taxon>Betaproteobacteria</taxon>
        <taxon>Burkholderiales</taxon>
        <taxon>Oxalobacteraceae</taxon>
        <taxon>Noviherbaspirillum</taxon>
    </lineage>
</organism>
<dbReference type="Proteomes" id="UP000266327">
    <property type="component" value="Unassembled WGS sequence"/>
</dbReference>
<dbReference type="InterPro" id="IPR009057">
    <property type="entry name" value="Homeodomain-like_sf"/>
</dbReference>
<reference evidence="2" key="1">
    <citation type="submission" date="2018-09" db="EMBL/GenBank/DDBJ databases">
        <authorList>
            <person name="Zhu H."/>
        </authorList>
    </citation>
    <scope>NUCLEOTIDE SEQUENCE [LARGE SCALE GENOMIC DNA]</scope>
    <source>
        <strain evidence="2">K1S02-23</strain>
    </source>
</reference>
<keyword evidence="2" id="KW-1185">Reference proteome</keyword>
<dbReference type="EMBL" id="QYUQ01000002">
    <property type="protein sequence ID" value="RJG01359.1"/>
    <property type="molecule type" value="Genomic_DNA"/>
</dbReference>
<comment type="caution">
    <text evidence="1">The sequence shown here is derived from an EMBL/GenBank/DDBJ whole genome shotgun (WGS) entry which is preliminary data.</text>
</comment>
<evidence type="ECO:0000313" key="1">
    <source>
        <dbReference type="EMBL" id="RJG01359.1"/>
    </source>
</evidence>
<dbReference type="AlphaFoldDB" id="A0A3A3G3H1"/>
<proteinExistence type="predicted"/>
<dbReference type="SUPFAM" id="SSF46689">
    <property type="entry name" value="Homeodomain-like"/>
    <property type="match status" value="1"/>
</dbReference>
<evidence type="ECO:0000313" key="2">
    <source>
        <dbReference type="Proteomes" id="UP000266327"/>
    </source>
</evidence>
<name>A0A3A3G3H1_9BURK</name>
<gene>
    <name evidence="1" type="ORF">D3878_06985</name>
</gene>
<sequence length="81" mass="9231">MANKSLPMRDIIEILRPSQDDGRSIREIARIVDVSRTTVGEIVRRASLAGVSYPVPADWATGKMRSMKSWSRLYLRRTLDL</sequence>